<gene>
    <name evidence="1" type="ORF">NEOLEDRAFT_1021118</name>
</gene>
<dbReference type="EMBL" id="KV425625">
    <property type="protein sequence ID" value="KZT20132.1"/>
    <property type="molecule type" value="Genomic_DNA"/>
</dbReference>
<feature type="non-terminal residue" evidence="1">
    <location>
        <position position="57"/>
    </location>
</feature>
<accession>A0A165NUM8</accession>
<feature type="non-terminal residue" evidence="1">
    <location>
        <position position="1"/>
    </location>
</feature>
<dbReference type="InParanoid" id="A0A165NUM8"/>
<sequence length="57" mass="6571">SPERCKAAIRLLDMDDELSDHEQVKAIRLFTRNTAVADSYVAIDKKSWRTLFLCSEL</sequence>
<proteinExistence type="predicted"/>
<name>A0A165NUM8_9AGAM</name>
<keyword evidence="2" id="KW-1185">Reference proteome</keyword>
<evidence type="ECO:0000313" key="2">
    <source>
        <dbReference type="Proteomes" id="UP000076761"/>
    </source>
</evidence>
<dbReference type="AlphaFoldDB" id="A0A165NUM8"/>
<dbReference type="OrthoDB" id="3255758at2759"/>
<organism evidence="1 2">
    <name type="scientific">Neolentinus lepideus HHB14362 ss-1</name>
    <dbReference type="NCBI Taxonomy" id="1314782"/>
    <lineage>
        <taxon>Eukaryota</taxon>
        <taxon>Fungi</taxon>
        <taxon>Dikarya</taxon>
        <taxon>Basidiomycota</taxon>
        <taxon>Agaricomycotina</taxon>
        <taxon>Agaricomycetes</taxon>
        <taxon>Gloeophyllales</taxon>
        <taxon>Gloeophyllaceae</taxon>
        <taxon>Neolentinus</taxon>
    </lineage>
</organism>
<dbReference type="Proteomes" id="UP000076761">
    <property type="component" value="Unassembled WGS sequence"/>
</dbReference>
<reference evidence="1 2" key="1">
    <citation type="journal article" date="2016" name="Mol. Biol. Evol.">
        <title>Comparative Genomics of Early-Diverging Mushroom-Forming Fungi Provides Insights into the Origins of Lignocellulose Decay Capabilities.</title>
        <authorList>
            <person name="Nagy L.G."/>
            <person name="Riley R."/>
            <person name="Tritt A."/>
            <person name="Adam C."/>
            <person name="Daum C."/>
            <person name="Floudas D."/>
            <person name="Sun H."/>
            <person name="Yadav J.S."/>
            <person name="Pangilinan J."/>
            <person name="Larsson K.H."/>
            <person name="Matsuura K."/>
            <person name="Barry K."/>
            <person name="Labutti K."/>
            <person name="Kuo R."/>
            <person name="Ohm R.A."/>
            <person name="Bhattacharya S.S."/>
            <person name="Shirouzu T."/>
            <person name="Yoshinaga Y."/>
            <person name="Martin F.M."/>
            <person name="Grigoriev I.V."/>
            <person name="Hibbett D.S."/>
        </authorList>
    </citation>
    <scope>NUCLEOTIDE SEQUENCE [LARGE SCALE GENOMIC DNA]</scope>
    <source>
        <strain evidence="1 2">HHB14362 ss-1</strain>
    </source>
</reference>
<protein>
    <submittedName>
        <fullName evidence="1">Uncharacterized protein</fullName>
    </submittedName>
</protein>
<evidence type="ECO:0000313" key="1">
    <source>
        <dbReference type="EMBL" id="KZT20132.1"/>
    </source>
</evidence>